<feature type="region of interest" description="Disordered" evidence="1">
    <location>
        <begin position="1"/>
        <end position="42"/>
    </location>
</feature>
<evidence type="ECO:0000256" key="1">
    <source>
        <dbReference type="SAM" id="MobiDB-lite"/>
    </source>
</evidence>
<reference evidence="2 3" key="1">
    <citation type="submission" date="2023-04" db="EMBL/GenBank/DDBJ databases">
        <title>Forest soil microbial communities from Buena Vista Peninsula, Colon Province, Panama.</title>
        <authorList>
            <person name="Bouskill N."/>
        </authorList>
    </citation>
    <scope>NUCLEOTIDE SEQUENCE [LARGE SCALE GENOMIC DNA]</scope>
    <source>
        <strain evidence="2 3">GGS1</strain>
    </source>
</reference>
<keyword evidence="3" id="KW-1185">Reference proteome</keyword>
<evidence type="ECO:0000313" key="3">
    <source>
        <dbReference type="Proteomes" id="UP001160499"/>
    </source>
</evidence>
<dbReference type="EMBL" id="JARXVH010000020">
    <property type="protein sequence ID" value="MDH6221100.1"/>
    <property type="molecule type" value="Genomic_DNA"/>
</dbReference>
<proteinExistence type="predicted"/>
<comment type="caution">
    <text evidence="2">The sequence shown here is derived from an EMBL/GenBank/DDBJ whole genome shotgun (WGS) entry which is preliminary data.</text>
</comment>
<accession>A0ABT6LXU1</accession>
<name>A0ABT6LXU1_9ACTN</name>
<sequence>MGADAEPVEDMRGSISDPLTDRRQRGSPCQHGTGGERKYDGQRVAHPARVTRVRHLAQPFQQVRDFLQCNLGLMAELVKSRRDRG</sequence>
<dbReference type="Proteomes" id="UP001160499">
    <property type="component" value="Unassembled WGS sequence"/>
</dbReference>
<gene>
    <name evidence="2" type="ORF">M2283_008442</name>
</gene>
<evidence type="ECO:0000313" key="2">
    <source>
        <dbReference type="EMBL" id="MDH6221100.1"/>
    </source>
</evidence>
<organism evidence="2 3">
    <name type="scientific">Streptomyces pseudovenezuelae</name>
    <dbReference type="NCBI Taxonomy" id="67350"/>
    <lineage>
        <taxon>Bacteria</taxon>
        <taxon>Bacillati</taxon>
        <taxon>Actinomycetota</taxon>
        <taxon>Actinomycetes</taxon>
        <taxon>Kitasatosporales</taxon>
        <taxon>Streptomycetaceae</taxon>
        <taxon>Streptomyces</taxon>
        <taxon>Streptomyces aurantiacus group</taxon>
    </lineage>
</organism>
<protein>
    <submittedName>
        <fullName evidence="2">Uncharacterized protein</fullName>
    </submittedName>
</protein>